<proteinExistence type="predicted"/>
<gene>
    <name evidence="1" type="ORF">RBSH_04082</name>
</gene>
<dbReference type="AlphaFoldDB" id="K5CB82"/>
<dbReference type="PATRIC" id="fig|993517.3.peg.4434"/>
<name>K5CB82_RHOBT</name>
<comment type="caution">
    <text evidence="1">The sequence shown here is derived from an EMBL/GenBank/DDBJ whole genome shotgun (WGS) entry which is preliminary data.</text>
</comment>
<organism evidence="1 2">
    <name type="scientific">Rhodopirellula baltica SH28</name>
    <dbReference type="NCBI Taxonomy" id="993517"/>
    <lineage>
        <taxon>Bacteria</taxon>
        <taxon>Pseudomonadati</taxon>
        <taxon>Planctomycetota</taxon>
        <taxon>Planctomycetia</taxon>
        <taxon>Pirellulales</taxon>
        <taxon>Pirellulaceae</taxon>
        <taxon>Rhodopirellula</taxon>
    </lineage>
</organism>
<reference evidence="1 2" key="1">
    <citation type="journal article" date="2013" name="Mar. Genomics">
        <title>Expression of sulfatases in Rhodopirellula baltica and the diversity of sulfatases in the genus Rhodopirellula.</title>
        <authorList>
            <person name="Wegner C.E."/>
            <person name="Richter-Heitmann T."/>
            <person name="Klindworth A."/>
            <person name="Klockow C."/>
            <person name="Richter M."/>
            <person name="Achstetter T."/>
            <person name="Glockner F.O."/>
            <person name="Harder J."/>
        </authorList>
    </citation>
    <scope>NUCLEOTIDE SEQUENCE [LARGE SCALE GENOMIC DNA]</scope>
    <source>
        <strain evidence="1 2">SH28</strain>
    </source>
</reference>
<dbReference type="EMBL" id="AMCW01000117">
    <property type="protein sequence ID" value="EKK00635.1"/>
    <property type="molecule type" value="Genomic_DNA"/>
</dbReference>
<evidence type="ECO:0000313" key="2">
    <source>
        <dbReference type="Proteomes" id="UP000007993"/>
    </source>
</evidence>
<protein>
    <submittedName>
        <fullName evidence="1">Uncharacterized protein</fullName>
    </submittedName>
</protein>
<accession>K5CB82</accession>
<dbReference type="Proteomes" id="UP000007993">
    <property type="component" value="Unassembled WGS sequence"/>
</dbReference>
<sequence length="70" mass="7737">MPSAEEAFSLSVRQDASFVHVLIAGGAVPFCCAQAEVDERHRVQPSLMTFLTTDLAEEPNDWKIVFPSDQ</sequence>
<evidence type="ECO:0000313" key="1">
    <source>
        <dbReference type="EMBL" id="EKK00635.1"/>
    </source>
</evidence>